<dbReference type="PROSITE" id="PS00061">
    <property type="entry name" value="ADH_SHORT"/>
    <property type="match status" value="1"/>
</dbReference>
<protein>
    <submittedName>
        <fullName evidence="5">SDR family oxidoreductase</fullName>
    </submittedName>
</protein>
<evidence type="ECO:0000313" key="5">
    <source>
        <dbReference type="EMBL" id="GAA2248945.1"/>
    </source>
</evidence>
<gene>
    <name evidence="5" type="ORF">GCM10009851_38020</name>
</gene>
<dbReference type="Gene3D" id="3.40.50.720">
    <property type="entry name" value="NAD(P)-binding Rossmann-like Domain"/>
    <property type="match status" value="1"/>
</dbReference>
<evidence type="ECO:0000256" key="3">
    <source>
        <dbReference type="RuleBase" id="RU000363"/>
    </source>
</evidence>
<comment type="caution">
    <text evidence="5">The sequence shown here is derived from an EMBL/GenBank/DDBJ whole genome shotgun (WGS) entry which is preliminary data.</text>
</comment>
<dbReference type="Pfam" id="PF00106">
    <property type="entry name" value="adh_short"/>
    <property type="match status" value="1"/>
</dbReference>
<evidence type="ECO:0000259" key="4">
    <source>
        <dbReference type="SMART" id="SM00822"/>
    </source>
</evidence>
<dbReference type="PRINTS" id="PR00081">
    <property type="entry name" value="GDHRDH"/>
</dbReference>
<reference evidence="6" key="1">
    <citation type="journal article" date="2019" name="Int. J. Syst. Evol. Microbiol.">
        <title>The Global Catalogue of Microorganisms (GCM) 10K type strain sequencing project: providing services to taxonomists for standard genome sequencing and annotation.</title>
        <authorList>
            <consortium name="The Broad Institute Genomics Platform"/>
            <consortium name="The Broad Institute Genome Sequencing Center for Infectious Disease"/>
            <person name="Wu L."/>
            <person name="Ma J."/>
        </authorList>
    </citation>
    <scope>NUCLEOTIDE SEQUENCE [LARGE SCALE GENOMIC DNA]</scope>
    <source>
        <strain evidence="6">JCM 16117</strain>
    </source>
</reference>
<dbReference type="RefSeq" id="WP_259481412.1">
    <property type="nucleotide sequence ID" value="NZ_BAAAQY010000014.1"/>
</dbReference>
<organism evidence="5 6">
    <name type="scientific">Herbiconiux moechotypicola</name>
    <dbReference type="NCBI Taxonomy" id="637393"/>
    <lineage>
        <taxon>Bacteria</taxon>
        <taxon>Bacillati</taxon>
        <taxon>Actinomycetota</taxon>
        <taxon>Actinomycetes</taxon>
        <taxon>Micrococcales</taxon>
        <taxon>Microbacteriaceae</taxon>
        <taxon>Herbiconiux</taxon>
    </lineage>
</organism>
<keyword evidence="6" id="KW-1185">Reference proteome</keyword>
<dbReference type="InterPro" id="IPR036291">
    <property type="entry name" value="NAD(P)-bd_dom_sf"/>
</dbReference>
<dbReference type="Proteomes" id="UP001500929">
    <property type="component" value="Unassembled WGS sequence"/>
</dbReference>
<evidence type="ECO:0000256" key="1">
    <source>
        <dbReference type="ARBA" id="ARBA00006484"/>
    </source>
</evidence>
<keyword evidence="2" id="KW-0560">Oxidoreductase</keyword>
<dbReference type="SMART" id="SM00822">
    <property type="entry name" value="PKS_KR"/>
    <property type="match status" value="1"/>
</dbReference>
<dbReference type="InterPro" id="IPR002347">
    <property type="entry name" value="SDR_fam"/>
</dbReference>
<sequence length="238" mass="24360">MTPTTPTDLSGAVVLVTGANGGLGTEFVLQALARGAAKVYATARTPRVWNDDRIVPLALDVTDDASVDAAAARASDVTVLVNNAGVGGTGSLLDSTVDDVERVFATNVFGALRVAKAFAPVLAANGGGVLVDVHSVLSWLALAGGYSASKAALWSITNSLRVELAPQRTLVVGAHLGYTDTPMIASLDVEKNDASVIVGRIWDSVAAGEHEVLADQVSRDVKSALSAPVAALYPQLSV</sequence>
<dbReference type="PRINTS" id="PR00080">
    <property type="entry name" value="SDRFAMILY"/>
</dbReference>
<evidence type="ECO:0000313" key="6">
    <source>
        <dbReference type="Proteomes" id="UP001500929"/>
    </source>
</evidence>
<dbReference type="PANTHER" id="PTHR44169">
    <property type="entry name" value="NADPH-DEPENDENT 1-ACYLDIHYDROXYACETONE PHOSPHATE REDUCTASE"/>
    <property type="match status" value="1"/>
</dbReference>
<evidence type="ECO:0000256" key="2">
    <source>
        <dbReference type="ARBA" id="ARBA00023002"/>
    </source>
</evidence>
<name>A0ABP5R0Y9_9MICO</name>
<dbReference type="EMBL" id="BAAAQY010000014">
    <property type="protein sequence ID" value="GAA2248945.1"/>
    <property type="molecule type" value="Genomic_DNA"/>
</dbReference>
<dbReference type="NCBIfam" id="NF006119">
    <property type="entry name" value="PRK08264.1-5"/>
    <property type="match status" value="1"/>
</dbReference>
<feature type="domain" description="Ketoreductase" evidence="4">
    <location>
        <begin position="12"/>
        <end position="145"/>
    </location>
</feature>
<dbReference type="InterPro" id="IPR020904">
    <property type="entry name" value="Sc_DH/Rdtase_CS"/>
</dbReference>
<proteinExistence type="inferred from homology"/>
<dbReference type="SUPFAM" id="SSF51735">
    <property type="entry name" value="NAD(P)-binding Rossmann-fold domains"/>
    <property type="match status" value="1"/>
</dbReference>
<accession>A0ABP5R0Y9</accession>
<comment type="similarity">
    <text evidence="1 3">Belongs to the short-chain dehydrogenases/reductases (SDR) family.</text>
</comment>
<dbReference type="PANTHER" id="PTHR44169:SF6">
    <property type="entry name" value="NADPH-DEPENDENT 1-ACYLDIHYDROXYACETONE PHOSPHATE REDUCTASE"/>
    <property type="match status" value="1"/>
</dbReference>
<dbReference type="InterPro" id="IPR057326">
    <property type="entry name" value="KR_dom"/>
</dbReference>